<dbReference type="InterPro" id="IPR050529">
    <property type="entry name" value="CYP450_sterol_14alpha_dmase"/>
</dbReference>
<evidence type="ECO:0000256" key="5">
    <source>
        <dbReference type="ARBA" id="ARBA00010617"/>
    </source>
</evidence>
<comment type="function">
    <text evidence="26">A cytochrome P450 monooxygenase involved in the metabolism of endogenous cholesterol and its oxygenated derivatives (oxysterols). Mechanistically, uses molecular oxygen inserting one oxygen atom into a substrate, and reducing the second into a water molecule, with two electrons provided by NADPH via cytochrome P450 reductase (CPR; NADPH-ferrihemoprotein reductase). Functions as a critical regulatory enzyme of bile acid biosynthesis and cholesterol homeostasis. Catalyzes the hydroxylation of carbon hydrogen bond at 7-alpha position of cholesterol, a rate-limiting step in cholesterol catabolism and bile acid biosynthesis. 7-alpha hydroxylates several oxysterols, including 4beta-hydroxycholesterol and 24-hydroxycholesterol. Catalyzes the oxidation of the 7,8 double bond of 7-dehydrocholesterol and lathosterol with direct and predominant formation of the 7-keto derivatives.</text>
</comment>
<feature type="binding site" evidence="29">
    <location>
        <position position="289"/>
    </location>
    <ligand>
        <name>substrate</name>
    </ligand>
</feature>
<keyword evidence="9 27" id="KW-0256">Endoplasmic reticulum</keyword>
<dbReference type="PRINTS" id="PR00465">
    <property type="entry name" value="EP450IV"/>
</dbReference>
<dbReference type="GO" id="GO:0006699">
    <property type="term" value="P:bile acid biosynthetic process"/>
    <property type="evidence" value="ECO:0007669"/>
    <property type="project" value="UniProtKB-UniPathway"/>
</dbReference>
<dbReference type="InterPro" id="IPR030681">
    <property type="entry name" value="Cholesterol_7a_monooxygenase"/>
</dbReference>
<dbReference type="GO" id="GO:0005789">
    <property type="term" value="C:endoplasmic reticulum membrane"/>
    <property type="evidence" value="ECO:0007669"/>
    <property type="project" value="UniProtKB-SubCell"/>
</dbReference>
<keyword evidence="6 27" id="KW-0153">Cholesterol metabolism</keyword>
<keyword evidence="31" id="KW-1133">Transmembrane helix</keyword>
<evidence type="ECO:0000256" key="14">
    <source>
        <dbReference type="ARBA" id="ARBA00023098"/>
    </source>
</evidence>
<dbReference type="Gene3D" id="1.10.630.10">
    <property type="entry name" value="Cytochrome P450"/>
    <property type="match status" value="1"/>
</dbReference>
<comment type="catalytic activity">
    <reaction evidence="24">
        <text>cholesterol + reduced [NADPH--hemoprotein reductase] + O2 = 7alpha-hydroxycholesterol + oxidized [NADPH--hemoprotein reductase] + H2O + H(+)</text>
        <dbReference type="Rhea" id="RHEA:21812"/>
        <dbReference type="Rhea" id="RHEA-COMP:11964"/>
        <dbReference type="Rhea" id="RHEA-COMP:11965"/>
        <dbReference type="ChEBI" id="CHEBI:15377"/>
        <dbReference type="ChEBI" id="CHEBI:15378"/>
        <dbReference type="ChEBI" id="CHEBI:15379"/>
        <dbReference type="ChEBI" id="CHEBI:16113"/>
        <dbReference type="ChEBI" id="CHEBI:17500"/>
        <dbReference type="ChEBI" id="CHEBI:57618"/>
        <dbReference type="ChEBI" id="CHEBI:58210"/>
        <dbReference type="EC" id="1.14.14.23"/>
    </reaction>
    <physiologicalReaction direction="left-to-right" evidence="24">
        <dbReference type="Rhea" id="RHEA:21813"/>
    </physiologicalReaction>
</comment>
<dbReference type="PANTHER" id="PTHR24304">
    <property type="entry name" value="CYTOCHROME P450 FAMILY 7"/>
    <property type="match status" value="1"/>
</dbReference>
<dbReference type="GO" id="GO:0006707">
    <property type="term" value="P:cholesterol catabolic process"/>
    <property type="evidence" value="ECO:0007669"/>
    <property type="project" value="Ensembl"/>
</dbReference>
<comment type="pathway">
    <text evidence="4 27">Lipid metabolism; bile acid biosynthesis.</text>
</comment>
<keyword evidence="15 27" id="KW-0472">Membrane</keyword>
<evidence type="ECO:0000256" key="21">
    <source>
        <dbReference type="ARBA" id="ARBA00051380"/>
    </source>
</evidence>
<protein>
    <recommendedName>
        <fullName evidence="27">Cholesterol 7-alpha-monooxygenase</fullName>
        <ecNumber evidence="27">1.14.14.23</ecNumber>
    </recommendedName>
</protein>
<keyword evidence="12 27" id="KW-0408">Iron</keyword>
<evidence type="ECO:0000256" key="16">
    <source>
        <dbReference type="ARBA" id="ARBA00023166"/>
    </source>
</evidence>
<evidence type="ECO:0000256" key="18">
    <source>
        <dbReference type="ARBA" id="ARBA00049645"/>
    </source>
</evidence>
<dbReference type="GO" id="GO:0005506">
    <property type="term" value="F:iron ion binding"/>
    <property type="evidence" value="ECO:0007669"/>
    <property type="project" value="InterPro"/>
</dbReference>
<organism evidence="32 33">
    <name type="scientific">Mus spicilegus</name>
    <name type="common">Mound-building mouse</name>
    <dbReference type="NCBI Taxonomy" id="10103"/>
    <lineage>
        <taxon>Eukaryota</taxon>
        <taxon>Metazoa</taxon>
        <taxon>Chordata</taxon>
        <taxon>Craniata</taxon>
        <taxon>Vertebrata</taxon>
        <taxon>Euteleostomi</taxon>
        <taxon>Mammalia</taxon>
        <taxon>Eutheria</taxon>
        <taxon>Euarchontoglires</taxon>
        <taxon>Glires</taxon>
        <taxon>Rodentia</taxon>
        <taxon>Myomorpha</taxon>
        <taxon>Muroidea</taxon>
        <taxon>Muridae</taxon>
        <taxon>Murinae</taxon>
        <taxon>Mus</taxon>
        <taxon>Mus</taxon>
    </lineage>
</organism>
<feature type="binding site" evidence="29">
    <location>
        <position position="107"/>
    </location>
    <ligand>
        <name>substrate</name>
    </ligand>
</feature>
<dbReference type="GO" id="GO:0020037">
    <property type="term" value="F:heme binding"/>
    <property type="evidence" value="ECO:0007669"/>
    <property type="project" value="InterPro"/>
</dbReference>
<keyword evidence="16" id="KW-1207">Sterol metabolism</keyword>
<dbReference type="UniPathway" id="UPA00221"/>
<evidence type="ECO:0000256" key="29">
    <source>
        <dbReference type="PIRSR" id="PIRSR000047-2"/>
    </source>
</evidence>
<comment type="catalytic activity">
    <reaction evidence="21">
        <text>(24R)-hydroxycholesterol + reduced [NADPH--hemoprotein reductase] + O2 = (24R)-7alpha-dihydroxycholesterol + oxidized [NADPH--hemoprotein reductase] + H2O + H(+)</text>
        <dbReference type="Rhea" id="RHEA:16093"/>
        <dbReference type="Rhea" id="RHEA-COMP:11964"/>
        <dbReference type="Rhea" id="RHEA-COMP:11965"/>
        <dbReference type="ChEBI" id="CHEBI:15377"/>
        <dbReference type="ChEBI" id="CHEBI:15378"/>
        <dbReference type="ChEBI" id="CHEBI:15379"/>
        <dbReference type="ChEBI" id="CHEBI:50516"/>
        <dbReference type="ChEBI" id="CHEBI:50518"/>
        <dbReference type="ChEBI" id="CHEBI:57618"/>
        <dbReference type="ChEBI" id="CHEBI:58210"/>
    </reaction>
    <physiologicalReaction direction="left-to-right" evidence="21">
        <dbReference type="Rhea" id="RHEA:16094"/>
    </physiologicalReaction>
</comment>
<keyword evidence="33" id="KW-1185">Reference proteome</keyword>
<evidence type="ECO:0000256" key="25">
    <source>
        <dbReference type="ARBA" id="ARBA00052746"/>
    </source>
</evidence>
<keyword evidence="14" id="KW-0443">Lipid metabolism</keyword>
<reference evidence="32" key="1">
    <citation type="submission" date="2025-08" db="UniProtKB">
        <authorList>
            <consortium name="Ensembl"/>
        </authorList>
    </citation>
    <scope>IDENTIFICATION</scope>
</reference>
<dbReference type="EC" id="1.14.14.23" evidence="27"/>
<evidence type="ECO:0000256" key="10">
    <source>
        <dbReference type="ARBA" id="ARBA00022848"/>
    </source>
</evidence>
<comment type="catalytic activity">
    <reaction evidence="22">
        <text>lathosterol + reduced [NADPH--hemoprotein reductase] + O2 = 5alpha-cholestan-7-oxo-3beta-ol + oxidized [NADPH--hemoprotein reductase] + H2O + H(+)</text>
        <dbReference type="Rhea" id="RHEA:53252"/>
        <dbReference type="Rhea" id="RHEA-COMP:11964"/>
        <dbReference type="Rhea" id="RHEA-COMP:11965"/>
        <dbReference type="ChEBI" id="CHEBI:15377"/>
        <dbReference type="ChEBI" id="CHEBI:15378"/>
        <dbReference type="ChEBI" id="CHEBI:15379"/>
        <dbReference type="ChEBI" id="CHEBI:17168"/>
        <dbReference type="ChEBI" id="CHEBI:57618"/>
        <dbReference type="ChEBI" id="CHEBI:58210"/>
        <dbReference type="ChEBI" id="CHEBI:137062"/>
    </reaction>
    <physiologicalReaction direction="left-to-right" evidence="22">
        <dbReference type="Rhea" id="RHEA:53253"/>
    </physiologicalReaction>
</comment>
<comment type="catalytic activity">
    <reaction evidence="23">
        <text>lathosterol + reduced [NADPH--hemoprotein reductase] + O2 = 7alpha,8alpha-epoxy-5alpha-cholestan-3beta-ol + oxidized [NADPH--hemoprotein reductase] + H2O + H(+)</text>
        <dbReference type="Rhea" id="RHEA:53256"/>
        <dbReference type="Rhea" id="RHEA-COMP:11964"/>
        <dbReference type="Rhea" id="RHEA-COMP:11965"/>
        <dbReference type="ChEBI" id="CHEBI:15377"/>
        <dbReference type="ChEBI" id="CHEBI:15378"/>
        <dbReference type="ChEBI" id="CHEBI:15379"/>
        <dbReference type="ChEBI" id="CHEBI:17168"/>
        <dbReference type="ChEBI" id="CHEBI:57618"/>
        <dbReference type="ChEBI" id="CHEBI:58210"/>
        <dbReference type="ChEBI" id="CHEBI:137063"/>
    </reaction>
    <physiologicalReaction direction="left-to-right" evidence="23">
        <dbReference type="Rhea" id="RHEA:53257"/>
    </physiologicalReaction>
</comment>
<dbReference type="InterPro" id="IPR024204">
    <property type="entry name" value="Cyt_P450_CYP7A1-type"/>
</dbReference>
<dbReference type="InterPro" id="IPR001128">
    <property type="entry name" value="Cyt_P450"/>
</dbReference>
<dbReference type="PROSITE" id="PS00086">
    <property type="entry name" value="CYTOCHROME_P450"/>
    <property type="match status" value="1"/>
</dbReference>
<evidence type="ECO:0000256" key="12">
    <source>
        <dbReference type="ARBA" id="ARBA00023004"/>
    </source>
</evidence>
<comment type="subcellular location">
    <subcellularLocation>
        <location evidence="3 27">Endoplasmic reticulum membrane</location>
    </subcellularLocation>
    <subcellularLocation>
        <location evidence="2">Microsome membrane</location>
        <topology evidence="2">Single-pass membrane protein</topology>
    </subcellularLocation>
</comment>
<evidence type="ECO:0000256" key="24">
    <source>
        <dbReference type="ARBA" id="ARBA00052573"/>
    </source>
</evidence>
<keyword evidence="10" id="KW-0492">Microsome</keyword>
<dbReference type="GO" id="GO:0062013">
    <property type="term" value="P:positive regulation of small molecule metabolic process"/>
    <property type="evidence" value="ECO:0007669"/>
    <property type="project" value="UniProtKB-ARBA"/>
</dbReference>
<evidence type="ECO:0000256" key="6">
    <source>
        <dbReference type="ARBA" id="ARBA00022548"/>
    </source>
</evidence>
<keyword evidence="17" id="KW-0753">Steroid metabolism</keyword>
<evidence type="ECO:0000256" key="3">
    <source>
        <dbReference type="ARBA" id="ARBA00004586"/>
    </source>
</evidence>
<evidence type="ECO:0000256" key="15">
    <source>
        <dbReference type="ARBA" id="ARBA00023136"/>
    </source>
</evidence>
<comment type="catalytic activity">
    <reaction evidence="19">
        <text>7-dehydrocholesterol + reduced [NADPH--hemoprotein reductase] + O2 = 7-oxocholesterol + oxidized [NADPH--hemoprotein reductase] + H2O + H(+)</text>
        <dbReference type="Rhea" id="RHEA:53248"/>
        <dbReference type="Rhea" id="RHEA-COMP:11964"/>
        <dbReference type="Rhea" id="RHEA-COMP:11965"/>
        <dbReference type="ChEBI" id="CHEBI:15377"/>
        <dbReference type="ChEBI" id="CHEBI:15378"/>
        <dbReference type="ChEBI" id="CHEBI:15379"/>
        <dbReference type="ChEBI" id="CHEBI:17759"/>
        <dbReference type="ChEBI" id="CHEBI:57618"/>
        <dbReference type="ChEBI" id="CHEBI:58210"/>
        <dbReference type="ChEBI" id="CHEBI:64294"/>
    </reaction>
    <physiologicalReaction direction="left-to-right" evidence="19">
        <dbReference type="Rhea" id="RHEA:53249"/>
    </physiologicalReaction>
</comment>
<evidence type="ECO:0000256" key="13">
    <source>
        <dbReference type="ARBA" id="ARBA00023033"/>
    </source>
</evidence>
<dbReference type="CDD" id="cd20631">
    <property type="entry name" value="CYP7A1"/>
    <property type="match status" value="1"/>
</dbReference>
<evidence type="ECO:0000256" key="20">
    <source>
        <dbReference type="ARBA" id="ARBA00050600"/>
    </source>
</evidence>
<dbReference type="Ensembl" id="ENSMSIT00000035592.1">
    <property type="protein sequence ID" value="ENSMSIP00000028224.1"/>
    <property type="gene ID" value="ENSMSIG00000023757.1"/>
</dbReference>
<dbReference type="PIRSF" id="PIRSF500625">
    <property type="entry name" value="Cytochrome_CYP7A1"/>
    <property type="match status" value="1"/>
</dbReference>
<evidence type="ECO:0000256" key="22">
    <source>
        <dbReference type="ARBA" id="ARBA00051662"/>
    </source>
</evidence>
<dbReference type="GO" id="GO:0010893">
    <property type="term" value="P:positive regulation of steroid biosynthetic process"/>
    <property type="evidence" value="ECO:0007669"/>
    <property type="project" value="UniProtKB-ARBA"/>
</dbReference>
<evidence type="ECO:0000256" key="7">
    <source>
        <dbReference type="ARBA" id="ARBA00022617"/>
    </source>
</evidence>
<keyword evidence="13 30" id="KW-0503">Monooxygenase</keyword>
<evidence type="ECO:0000313" key="32">
    <source>
        <dbReference type="Ensembl" id="ENSMSIP00000028224.1"/>
    </source>
</evidence>
<evidence type="ECO:0000256" key="19">
    <source>
        <dbReference type="ARBA" id="ARBA00050528"/>
    </source>
</evidence>
<evidence type="ECO:0000256" key="27">
    <source>
        <dbReference type="PIRNR" id="PIRNR000047"/>
    </source>
</evidence>
<keyword evidence="11 30" id="KW-0560">Oxidoreductase</keyword>
<keyword evidence="31" id="KW-0812">Transmembrane</keyword>
<evidence type="ECO:0000256" key="4">
    <source>
        <dbReference type="ARBA" id="ARBA00004860"/>
    </source>
</evidence>
<comment type="similarity">
    <text evidence="5 27 30">Belongs to the cytochrome P450 family.</text>
</comment>
<dbReference type="PIRSF" id="PIRSF000047">
    <property type="entry name" value="Cytochrome_CYPVIIA1"/>
    <property type="match status" value="1"/>
</dbReference>
<evidence type="ECO:0000256" key="17">
    <source>
        <dbReference type="ARBA" id="ARBA00023221"/>
    </source>
</evidence>
<dbReference type="GeneTree" id="ENSGT00940000153141"/>
<feature type="binding site" description="axial binding residue" evidence="28">
    <location>
        <position position="444"/>
    </location>
    <ligand>
        <name>heme</name>
        <dbReference type="ChEBI" id="CHEBI:30413"/>
    </ligand>
    <ligandPart>
        <name>Fe</name>
        <dbReference type="ChEBI" id="CHEBI:18248"/>
    </ligandPart>
</feature>
<dbReference type="GO" id="GO:0033782">
    <property type="term" value="F:24S-hydroxycholesterol 7-alpha-hydroxylase activity"/>
    <property type="evidence" value="ECO:0007669"/>
    <property type="project" value="UniProtKB-EC"/>
</dbReference>
<evidence type="ECO:0000256" key="23">
    <source>
        <dbReference type="ARBA" id="ARBA00051916"/>
    </source>
</evidence>
<reference evidence="32" key="2">
    <citation type="submission" date="2025-09" db="UniProtKB">
        <authorList>
            <consortium name="Ensembl"/>
        </authorList>
    </citation>
    <scope>IDENTIFICATION</scope>
</reference>
<dbReference type="SUPFAM" id="SSF48264">
    <property type="entry name" value="Cytochrome P450"/>
    <property type="match status" value="1"/>
</dbReference>
<dbReference type="InterPro" id="IPR002403">
    <property type="entry name" value="Cyt_P450_E_grp-IV"/>
</dbReference>
<evidence type="ECO:0000256" key="8">
    <source>
        <dbReference type="ARBA" id="ARBA00022723"/>
    </source>
</evidence>
<proteinExistence type="inferred from homology"/>
<comment type="pathway">
    <text evidence="18">Steroid metabolism; cholesterol degradation.</text>
</comment>
<dbReference type="InterPro" id="IPR036396">
    <property type="entry name" value="Cyt_P450_sf"/>
</dbReference>
<comment type="cofactor">
    <cofactor evidence="1 27 28">
        <name>heme</name>
        <dbReference type="ChEBI" id="CHEBI:30413"/>
    </cofactor>
</comment>
<dbReference type="GO" id="GO:0008123">
    <property type="term" value="F:cholesterol 7-alpha-monooxygenase activity"/>
    <property type="evidence" value="ECO:0007669"/>
    <property type="project" value="UniProtKB-UniRule"/>
</dbReference>
<keyword evidence="7 27" id="KW-0349">Heme</keyword>
<comment type="catalytic activity">
    <reaction evidence="25">
        <text>(24S)-hydroxycholesterol + reduced [NADPH--hemoprotein reductase] + O2 = (24S)-7alpha-dihydroxycholesterol + oxidized [NADPH--hemoprotein reductase] + H2O + H(+)</text>
        <dbReference type="Rhea" id="RHEA:46124"/>
        <dbReference type="Rhea" id="RHEA-COMP:11964"/>
        <dbReference type="Rhea" id="RHEA-COMP:11965"/>
        <dbReference type="ChEBI" id="CHEBI:15377"/>
        <dbReference type="ChEBI" id="CHEBI:15378"/>
        <dbReference type="ChEBI" id="CHEBI:15379"/>
        <dbReference type="ChEBI" id="CHEBI:34310"/>
        <dbReference type="ChEBI" id="CHEBI:37640"/>
        <dbReference type="ChEBI" id="CHEBI:57618"/>
        <dbReference type="ChEBI" id="CHEBI:58210"/>
        <dbReference type="EC" id="1.14.14.26"/>
    </reaction>
    <physiologicalReaction direction="left-to-right" evidence="25">
        <dbReference type="Rhea" id="RHEA:46125"/>
    </physiologicalReaction>
</comment>
<dbReference type="Pfam" id="PF00067">
    <property type="entry name" value="p450"/>
    <property type="match status" value="1"/>
</dbReference>
<dbReference type="Proteomes" id="UP000694415">
    <property type="component" value="Unplaced"/>
</dbReference>
<feature type="transmembrane region" description="Helical" evidence="31">
    <location>
        <begin position="6"/>
        <end position="24"/>
    </location>
</feature>
<evidence type="ECO:0000256" key="2">
    <source>
        <dbReference type="ARBA" id="ARBA00004111"/>
    </source>
</evidence>
<dbReference type="GO" id="GO:0042632">
    <property type="term" value="P:cholesterol homeostasis"/>
    <property type="evidence" value="ECO:0007669"/>
    <property type="project" value="InterPro"/>
</dbReference>
<dbReference type="GO" id="GO:0070857">
    <property type="term" value="P:regulation of bile acid biosynthetic process"/>
    <property type="evidence" value="ECO:0007669"/>
    <property type="project" value="Ensembl"/>
</dbReference>
<evidence type="ECO:0000256" key="26">
    <source>
        <dbReference type="ARBA" id="ARBA00057538"/>
    </source>
</evidence>
<evidence type="ECO:0000256" key="28">
    <source>
        <dbReference type="PIRSR" id="PIRSR000047-1"/>
    </source>
</evidence>
<dbReference type="PANTHER" id="PTHR24304:SF1">
    <property type="entry name" value="CYTOCHROME P450 7A1"/>
    <property type="match status" value="1"/>
</dbReference>
<dbReference type="FunFam" id="1.10.630.10:FF:000034">
    <property type="entry name" value="Cholesterol 7-alpha-monooxygenase"/>
    <property type="match status" value="1"/>
</dbReference>
<accession>A0A8C6HY13</accession>
<evidence type="ECO:0000256" key="11">
    <source>
        <dbReference type="ARBA" id="ARBA00023002"/>
    </source>
</evidence>
<sequence>MMSISLIWGIAVVVSCCIWFIIGIRRRKVGEPPLDNGLIPYLGCALKFGSNPLEFLRAKQRKHGHVFTCKLMGKYVHFITNSLSYHKVLCHGKYFDWKKFHYTTSAKAFGHRSIDPSDGNTTENINKTFNKTLQGDALCSLSEAMMQNLQSVMRPPGLPKSKSAVWVTEGMYAFCYRVMFEAGYLTLFGKDISKTDTQRAFIQNNLDSFKQFDQVFPALVAGVPIHLFKTAHKARERLAESLKHKNLYMRDQVSELIRLRMFLNDTLSTFDDMEKAKTHLVILWASQANTIPATFWSLFQMIRSPEAMKAASEEVNGALQSAGQELSSGGNAIYLDQEQLNDLPVLDSIIKEALRLSSASLNIRTAKEDFTLHLEDGSYNIRKDDIIALYPQLMHLDPEIYPDPLTFKYDRYLDESGKAKTTFYRNGNKLKYFYMPFGSGATICPGRLFAVQEIKQFLILMLSYFELELVESHIKCPPLDQSRAGLGILPPLNDIEFKYKLKH</sequence>
<evidence type="ECO:0000256" key="1">
    <source>
        <dbReference type="ARBA" id="ARBA00001971"/>
    </source>
</evidence>
<keyword evidence="8 27" id="KW-0479">Metal-binding</keyword>
<dbReference type="InterPro" id="IPR017972">
    <property type="entry name" value="Cyt_P450_CS"/>
</dbReference>
<evidence type="ECO:0000256" key="9">
    <source>
        <dbReference type="ARBA" id="ARBA00022824"/>
    </source>
</evidence>
<comment type="catalytic activity">
    <reaction evidence="20">
        <text>4beta-hydroxycholesterol + reduced [NADPH--hemoprotein reductase] + O2 = 4beta,7alpha-dihydroxycholesterol + oxidized [NADPH--hemoprotein reductase] + H2O + H(+)</text>
        <dbReference type="Rhea" id="RHEA:46120"/>
        <dbReference type="Rhea" id="RHEA-COMP:11964"/>
        <dbReference type="Rhea" id="RHEA-COMP:11965"/>
        <dbReference type="ChEBI" id="CHEBI:15377"/>
        <dbReference type="ChEBI" id="CHEBI:15378"/>
        <dbReference type="ChEBI" id="CHEBI:15379"/>
        <dbReference type="ChEBI" id="CHEBI:57618"/>
        <dbReference type="ChEBI" id="CHEBI:58210"/>
        <dbReference type="ChEBI" id="CHEBI:85778"/>
        <dbReference type="ChEBI" id="CHEBI:85779"/>
    </reaction>
    <physiologicalReaction direction="left-to-right" evidence="20">
        <dbReference type="Rhea" id="RHEA:46121"/>
    </physiologicalReaction>
</comment>
<evidence type="ECO:0000256" key="31">
    <source>
        <dbReference type="SAM" id="Phobius"/>
    </source>
</evidence>
<evidence type="ECO:0000313" key="33">
    <source>
        <dbReference type="Proteomes" id="UP000694415"/>
    </source>
</evidence>
<name>A0A8C6HY13_MUSSI</name>
<dbReference type="GO" id="GO:0071333">
    <property type="term" value="P:cellular response to glucose stimulus"/>
    <property type="evidence" value="ECO:0007669"/>
    <property type="project" value="Ensembl"/>
</dbReference>
<dbReference type="AlphaFoldDB" id="A0A8C6HY13"/>
<evidence type="ECO:0000256" key="30">
    <source>
        <dbReference type="RuleBase" id="RU000461"/>
    </source>
</evidence>